<sequence>MNEPTDPQTTLHRDSALATTLRDVVEHLGANTGLAYLLDEDRRTLRTAIVAGAQPAIYTMPERVDVDAPYATAAAFRTGQMTMAGFAAPYYPDLKLASRIPFPYSVISLPLDAESSRLGVLTFAWVPPRTRFLHAHEIAWLTDRAEDLGRTLHTLLGQGVDMRPGTKPALIPLYQPKSHAAQADNSGWGLPHVPGSTEVSFMYQVHQLAAELNEAASIDEIMQVARDRVMAPFGASAFVVSTLKDGRLWITGHSGYPTVALRLLHGQAAGPHRPDADALLTHTPLFFEDHATLTQAYPHAVDDELEATAHLPLILKDRLTGVCTLGFGRPRTFSSQERAVAMMMMDLLGPAIERASLDENARSLAENLQKKLLPRDLVEVPGITTTARYLPAPSTAGLGGDWYDMIPLPAGRLALVIGDVEGHSIESCVVMGQLRSAVRAYTTEGHPPDAVMTRANRLLNALDTDLMATCCLTTVDPSTGVAETALAGHPPPLIRTPNGQIAAPDLPPGIPLGIDPETTYTADETPLSPDTLLILYTDGLTHTHTHDTILWTHTLDTTTSPPPHAPPSATPAQVAPSLDTLADHLIDQATTRGTHHDDVALLLAHYEGPHPGPNRRIKRTTFHRHDLRAVKAARQFITDNLHQWGLDDLIDNFQLITSEIVTNALIHADSDVDLRLREYPDHLRLEVRDTNPTPPIPTPITQTLEQNQHAEHGRGLNIVDTLSTQWGNTPSGRGKTIWVDIYNT</sequence>
<dbReference type="RefSeq" id="WP_352063119.1">
    <property type="nucleotide sequence ID" value="NZ_JBEPAZ010000005.1"/>
</dbReference>
<comment type="caution">
    <text evidence="3">The sequence shown here is derived from an EMBL/GenBank/DDBJ whole genome shotgun (WGS) entry which is preliminary data.</text>
</comment>
<dbReference type="SMART" id="SM00331">
    <property type="entry name" value="PP2C_SIG"/>
    <property type="match status" value="1"/>
</dbReference>
<gene>
    <name evidence="3" type="ORF">ABT272_08035</name>
</gene>
<evidence type="ECO:0000313" key="4">
    <source>
        <dbReference type="Proteomes" id="UP001470023"/>
    </source>
</evidence>
<dbReference type="SUPFAM" id="SSF55874">
    <property type="entry name" value="ATPase domain of HSP90 chaperone/DNA topoisomerase II/histidine kinase"/>
    <property type="match status" value="1"/>
</dbReference>
<dbReference type="InterPro" id="IPR003594">
    <property type="entry name" value="HATPase_dom"/>
</dbReference>
<dbReference type="Proteomes" id="UP001470023">
    <property type="component" value="Unassembled WGS sequence"/>
</dbReference>
<dbReference type="EMBL" id="JBEPAZ010000005">
    <property type="protein sequence ID" value="MER6427685.1"/>
    <property type="molecule type" value="Genomic_DNA"/>
</dbReference>
<reference evidence="3 4" key="1">
    <citation type="submission" date="2024-06" db="EMBL/GenBank/DDBJ databases">
        <title>The Natural Products Discovery Center: Release of the First 8490 Sequenced Strains for Exploring Actinobacteria Biosynthetic Diversity.</title>
        <authorList>
            <person name="Kalkreuter E."/>
            <person name="Kautsar S.A."/>
            <person name="Yang D."/>
            <person name="Bader C.D."/>
            <person name="Teijaro C.N."/>
            <person name="Fluegel L."/>
            <person name="Davis C.M."/>
            <person name="Simpson J.R."/>
            <person name="Lauterbach L."/>
            <person name="Steele A.D."/>
            <person name="Gui C."/>
            <person name="Meng S."/>
            <person name="Li G."/>
            <person name="Viehrig K."/>
            <person name="Ye F."/>
            <person name="Su P."/>
            <person name="Kiefer A.F."/>
            <person name="Nichols A."/>
            <person name="Cepeda A.J."/>
            <person name="Yan W."/>
            <person name="Fan B."/>
            <person name="Jiang Y."/>
            <person name="Adhikari A."/>
            <person name="Zheng C.-J."/>
            <person name="Schuster L."/>
            <person name="Cowan T.M."/>
            <person name="Smanski M.J."/>
            <person name="Chevrette M.G."/>
            <person name="De Carvalho L.P.S."/>
            <person name="Shen B."/>
        </authorList>
    </citation>
    <scope>NUCLEOTIDE SEQUENCE [LARGE SCALE GENOMIC DNA]</scope>
    <source>
        <strain evidence="3 4">NPDC001166</strain>
    </source>
</reference>
<proteinExistence type="predicted"/>
<organism evidence="3 4">
    <name type="scientific">Streptomyces sp. 900105245</name>
    <dbReference type="NCBI Taxonomy" id="3154379"/>
    <lineage>
        <taxon>Bacteria</taxon>
        <taxon>Bacillati</taxon>
        <taxon>Actinomycetota</taxon>
        <taxon>Actinomycetes</taxon>
        <taxon>Kitasatosporales</taxon>
        <taxon>Streptomycetaceae</taxon>
        <taxon>Streptomyces</taxon>
    </lineage>
</organism>
<dbReference type="Gene3D" id="3.30.450.40">
    <property type="match status" value="2"/>
</dbReference>
<name>A0ABV1U218_9ACTN</name>
<dbReference type="PANTHER" id="PTHR43156:SF2">
    <property type="entry name" value="STAGE II SPORULATION PROTEIN E"/>
    <property type="match status" value="1"/>
</dbReference>
<evidence type="ECO:0000259" key="2">
    <source>
        <dbReference type="SMART" id="SM00331"/>
    </source>
</evidence>
<dbReference type="Gene3D" id="3.60.40.10">
    <property type="entry name" value="PPM-type phosphatase domain"/>
    <property type="match status" value="1"/>
</dbReference>
<evidence type="ECO:0000313" key="3">
    <source>
        <dbReference type="EMBL" id="MER6427685.1"/>
    </source>
</evidence>
<dbReference type="InterPro" id="IPR029016">
    <property type="entry name" value="GAF-like_dom_sf"/>
</dbReference>
<dbReference type="PANTHER" id="PTHR43156">
    <property type="entry name" value="STAGE II SPORULATION PROTEIN E-RELATED"/>
    <property type="match status" value="1"/>
</dbReference>
<accession>A0ABV1U218</accession>
<keyword evidence="1" id="KW-0378">Hydrolase</keyword>
<dbReference type="InterPro" id="IPR036457">
    <property type="entry name" value="PPM-type-like_dom_sf"/>
</dbReference>
<protein>
    <submittedName>
        <fullName evidence="3">SpoIIE family protein phosphatase</fullName>
    </submittedName>
</protein>
<dbReference type="InterPro" id="IPR003018">
    <property type="entry name" value="GAF"/>
</dbReference>
<evidence type="ECO:0000256" key="1">
    <source>
        <dbReference type="ARBA" id="ARBA00022801"/>
    </source>
</evidence>
<dbReference type="InterPro" id="IPR052016">
    <property type="entry name" value="Bact_Sigma-Reg"/>
</dbReference>
<dbReference type="InterPro" id="IPR001932">
    <property type="entry name" value="PPM-type_phosphatase-like_dom"/>
</dbReference>
<dbReference type="CDD" id="cd16936">
    <property type="entry name" value="HATPase_RsbW-like"/>
    <property type="match status" value="1"/>
</dbReference>
<dbReference type="Pfam" id="PF13581">
    <property type="entry name" value="HATPase_c_2"/>
    <property type="match status" value="1"/>
</dbReference>
<feature type="domain" description="PPM-type phosphatase" evidence="2">
    <location>
        <begin position="383"/>
        <end position="606"/>
    </location>
</feature>
<keyword evidence="4" id="KW-1185">Reference proteome</keyword>
<dbReference type="SUPFAM" id="SSF81606">
    <property type="entry name" value="PP2C-like"/>
    <property type="match status" value="1"/>
</dbReference>
<dbReference type="Pfam" id="PF07228">
    <property type="entry name" value="SpoIIE"/>
    <property type="match status" value="1"/>
</dbReference>
<dbReference type="SUPFAM" id="SSF55781">
    <property type="entry name" value="GAF domain-like"/>
    <property type="match status" value="2"/>
</dbReference>
<dbReference type="Pfam" id="PF13185">
    <property type="entry name" value="GAF_2"/>
    <property type="match status" value="1"/>
</dbReference>
<dbReference type="Gene3D" id="3.30.565.10">
    <property type="entry name" value="Histidine kinase-like ATPase, C-terminal domain"/>
    <property type="match status" value="1"/>
</dbReference>
<dbReference type="InterPro" id="IPR036890">
    <property type="entry name" value="HATPase_C_sf"/>
</dbReference>